<evidence type="ECO:0000313" key="3">
    <source>
        <dbReference type="Proteomes" id="UP000028705"/>
    </source>
</evidence>
<protein>
    <recommendedName>
        <fullName evidence="1">DUF6268 domain-containing protein</fullName>
    </recommendedName>
</protein>
<dbReference type="eggNOG" id="ENOG502Z9U9">
    <property type="taxonomic scope" value="Bacteria"/>
</dbReference>
<dbReference type="Proteomes" id="UP000028705">
    <property type="component" value="Unassembled WGS sequence"/>
</dbReference>
<evidence type="ECO:0000313" key="2">
    <source>
        <dbReference type="EMBL" id="KFF14224.1"/>
    </source>
</evidence>
<sequence length="302" mass="33528">MKRSLLAAFCLLGAAGSRLDAQSGISGELKTEYIPHSSYIRPEDSVKTDSKSDFKRVDLSLSIPLSVKKNEAGKVKAWSLLLNSSYAKMSHRNYETQLFPNQMLNAQVGLQHMRPLGEKWSMMMTASVGVYTDMENIDFNDVLGQGGILFIKHFSPNLALGGGPVLTTAFGVPMIMPWIYFDWKTGSKIKFNINFPEGMEAGYQFSDKFALKAAVGLNGMTVERNKGGKSTLLGYQQITVGLRPELKLSESLSLRVTGGTALLRSFNENDRKIKSIFKAKKMEDPRFASTFYVAVALRWNLP</sequence>
<feature type="domain" description="DUF6268" evidence="1">
    <location>
        <begin position="20"/>
        <end position="300"/>
    </location>
</feature>
<gene>
    <name evidence="2" type="ORF">IW15_01900</name>
</gene>
<dbReference type="Pfam" id="PF19783">
    <property type="entry name" value="DUF6268"/>
    <property type="match status" value="1"/>
</dbReference>
<dbReference type="RefSeq" id="WP_034708829.1">
    <property type="nucleotide sequence ID" value="NZ_JPRH01000001.1"/>
</dbReference>
<evidence type="ECO:0000259" key="1">
    <source>
        <dbReference type="Pfam" id="PF19783"/>
    </source>
</evidence>
<reference evidence="2 3" key="1">
    <citation type="submission" date="2014-07" db="EMBL/GenBank/DDBJ databases">
        <title>Genome of Chryseobacterium soli DSM 19298.</title>
        <authorList>
            <person name="Stropko S.J."/>
            <person name="Pipes S.E."/>
            <person name="Newman J."/>
        </authorList>
    </citation>
    <scope>NUCLEOTIDE SEQUENCE [LARGE SCALE GENOMIC DNA]</scope>
    <source>
        <strain evidence="2 3">DSM 19298</strain>
    </source>
</reference>
<dbReference type="AlphaFoldDB" id="A0A086AC10"/>
<dbReference type="STRING" id="445961.IW15_01900"/>
<dbReference type="InterPro" id="IPR046235">
    <property type="entry name" value="DUF6268"/>
</dbReference>
<organism evidence="2 3">
    <name type="scientific">Chryseobacterium soli</name>
    <dbReference type="NCBI Taxonomy" id="445961"/>
    <lineage>
        <taxon>Bacteria</taxon>
        <taxon>Pseudomonadati</taxon>
        <taxon>Bacteroidota</taxon>
        <taxon>Flavobacteriia</taxon>
        <taxon>Flavobacteriales</taxon>
        <taxon>Weeksellaceae</taxon>
        <taxon>Chryseobacterium group</taxon>
        <taxon>Chryseobacterium</taxon>
    </lineage>
</organism>
<accession>A0A086AC10</accession>
<dbReference type="EMBL" id="JPRH01000001">
    <property type="protein sequence ID" value="KFF14224.1"/>
    <property type="molecule type" value="Genomic_DNA"/>
</dbReference>
<proteinExistence type="predicted"/>
<dbReference type="OrthoDB" id="665720at2"/>
<name>A0A086AC10_9FLAO</name>
<comment type="caution">
    <text evidence="2">The sequence shown here is derived from an EMBL/GenBank/DDBJ whole genome shotgun (WGS) entry which is preliminary data.</text>
</comment>
<keyword evidence="3" id="KW-1185">Reference proteome</keyword>